<dbReference type="Gene3D" id="3.40.50.720">
    <property type="entry name" value="NAD(P)-binding Rossmann-like Domain"/>
    <property type="match status" value="1"/>
</dbReference>
<dbReference type="GO" id="GO:0003700">
    <property type="term" value="F:DNA-binding transcription factor activity"/>
    <property type="evidence" value="ECO:0007669"/>
    <property type="project" value="UniProtKB-UniRule"/>
</dbReference>
<reference evidence="8 9" key="1">
    <citation type="submission" date="2007-08" db="EMBL/GenBank/DDBJ databases">
        <title>Complete sequence of Thermotoga lettingae TMO.</title>
        <authorList>
            <consortium name="US DOE Joint Genome Institute"/>
            <person name="Copeland A."/>
            <person name="Lucas S."/>
            <person name="Lapidus A."/>
            <person name="Barry K."/>
            <person name="Glavina del Rio T."/>
            <person name="Dalin E."/>
            <person name="Tice H."/>
            <person name="Pitluck S."/>
            <person name="Foster B."/>
            <person name="Bruce D."/>
            <person name="Schmutz J."/>
            <person name="Larimer F."/>
            <person name="Land M."/>
            <person name="Hauser L."/>
            <person name="Kyrpides N."/>
            <person name="Mikhailova N."/>
            <person name="Nelson K."/>
            <person name="Gogarten J.P."/>
            <person name="Noll K."/>
            <person name="Richardson P."/>
        </authorList>
    </citation>
    <scope>NUCLEOTIDE SEQUENCE [LARGE SCALE GENOMIC DNA]</scope>
    <source>
        <strain evidence="9">ATCC BAA-301 / DSM 14385 / NBRC 107922 / TMO</strain>
    </source>
</reference>
<dbReference type="InterPro" id="IPR009718">
    <property type="entry name" value="Rex_DNA-bd_C_dom"/>
</dbReference>
<dbReference type="NCBIfam" id="NF003994">
    <property type="entry name" value="PRK05472.2-3"/>
    <property type="match status" value="1"/>
</dbReference>
<evidence type="ECO:0000256" key="2">
    <source>
        <dbReference type="ARBA" id="ARBA00022491"/>
    </source>
</evidence>
<dbReference type="InterPro" id="IPR022876">
    <property type="entry name" value="Tscrpt_rep_Rex"/>
</dbReference>
<sequence length="218" mass="25228">MQNYQNKELILIPKPTLDRLKLYHRFLNEIDFEYVSSEIMSQRLGVSPEQIRKDFTYLKTMGKPKVGYHVETLRKELDELFGVRKTTKVILVGAGHLGKALVNYPGFTQYGIEIVAVFDNDKEKIGKFVNDLAILPMRDLRRVIKRFEVEIGIICVPKESAQQVANLLLTNGIKGIWNFAPVRLLVPDDVFVVDEDMIQSLLTLKHYLELKKQKEKHE</sequence>
<dbReference type="GO" id="GO:0051775">
    <property type="term" value="P:response to redox state"/>
    <property type="evidence" value="ECO:0007669"/>
    <property type="project" value="InterPro"/>
</dbReference>
<dbReference type="InterPro" id="IPR036291">
    <property type="entry name" value="NAD(P)-bd_dom_sf"/>
</dbReference>
<gene>
    <name evidence="6" type="primary">rex</name>
    <name evidence="8" type="ordered locus">Tlet_0951</name>
</gene>
<dbReference type="InterPro" id="IPR003781">
    <property type="entry name" value="CoA-bd"/>
</dbReference>
<comment type="subunit">
    <text evidence="6">Homodimer.</text>
</comment>
<evidence type="ECO:0000313" key="9">
    <source>
        <dbReference type="Proteomes" id="UP000002016"/>
    </source>
</evidence>
<dbReference type="EMBL" id="CP000812">
    <property type="protein sequence ID" value="ABV33517.1"/>
    <property type="molecule type" value="Genomic_DNA"/>
</dbReference>
<accession>A8F5T3</accession>
<evidence type="ECO:0000313" key="8">
    <source>
        <dbReference type="EMBL" id="ABV33517.1"/>
    </source>
</evidence>
<proteinExistence type="inferred from homology"/>
<keyword evidence="5 6" id="KW-0804">Transcription</keyword>
<comment type="caution">
    <text evidence="6">Lacks conserved residue(s) required for the propagation of feature annotation.</text>
</comment>
<dbReference type="GO" id="GO:0005737">
    <property type="term" value="C:cytoplasm"/>
    <property type="evidence" value="ECO:0007669"/>
    <property type="project" value="UniProtKB-SubCell"/>
</dbReference>
<dbReference type="InterPro" id="IPR036390">
    <property type="entry name" value="WH_DNA-bd_sf"/>
</dbReference>
<dbReference type="SMART" id="SM00881">
    <property type="entry name" value="CoA_binding"/>
    <property type="match status" value="1"/>
</dbReference>
<dbReference type="NCBIfam" id="NF003996">
    <property type="entry name" value="PRK05472.2-5"/>
    <property type="match status" value="1"/>
</dbReference>
<comment type="similarity">
    <text evidence="6">Belongs to the transcriptional regulatory Rex family.</text>
</comment>
<evidence type="ECO:0000256" key="5">
    <source>
        <dbReference type="ARBA" id="ARBA00023163"/>
    </source>
</evidence>
<dbReference type="GO" id="GO:0003677">
    <property type="term" value="F:DNA binding"/>
    <property type="evidence" value="ECO:0007669"/>
    <property type="project" value="UniProtKB-UniRule"/>
</dbReference>
<dbReference type="STRING" id="416591.Tlet_0951"/>
<keyword evidence="3 6" id="KW-0805">Transcription regulation</keyword>
<evidence type="ECO:0000256" key="6">
    <source>
        <dbReference type="HAMAP-Rule" id="MF_01131"/>
    </source>
</evidence>
<name>A8F5T3_PSELT</name>
<dbReference type="AlphaFoldDB" id="A8F5T3"/>
<dbReference type="InterPro" id="IPR036388">
    <property type="entry name" value="WH-like_DNA-bd_sf"/>
</dbReference>
<organism evidence="8 9">
    <name type="scientific">Pseudothermotoga lettingae (strain ATCC BAA-301 / DSM 14385 / NBRC 107922 / TMO)</name>
    <name type="common">Thermotoga lettingae</name>
    <dbReference type="NCBI Taxonomy" id="416591"/>
    <lineage>
        <taxon>Bacteria</taxon>
        <taxon>Thermotogati</taxon>
        <taxon>Thermotogota</taxon>
        <taxon>Thermotogae</taxon>
        <taxon>Thermotogales</taxon>
        <taxon>Thermotogaceae</taxon>
        <taxon>Pseudothermotoga</taxon>
    </lineage>
</organism>
<keyword evidence="9" id="KW-1185">Reference proteome</keyword>
<dbReference type="Proteomes" id="UP000002016">
    <property type="component" value="Chromosome"/>
</dbReference>
<dbReference type="NCBIfam" id="NF003995">
    <property type="entry name" value="PRK05472.2-4"/>
    <property type="match status" value="1"/>
</dbReference>
<feature type="domain" description="CoA-binding" evidence="7">
    <location>
        <begin position="82"/>
        <end position="183"/>
    </location>
</feature>
<dbReference type="SUPFAM" id="SSF51735">
    <property type="entry name" value="NAD(P)-binding Rossmann-fold domains"/>
    <property type="match status" value="1"/>
</dbReference>
<reference evidence="8 9" key="2">
    <citation type="journal article" date="2009" name="Proc. Natl. Acad. Sci. U.S.A.">
        <title>On the chimeric nature, thermophilic origin, and phylogenetic placement of the Thermotogales.</title>
        <authorList>
            <person name="Zhaxybayeva O."/>
            <person name="Swithers K.S."/>
            <person name="Lapierre P."/>
            <person name="Fournier G.P."/>
            <person name="Bickhart D.M."/>
            <person name="DeBoy R.T."/>
            <person name="Nelson K.E."/>
            <person name="Nesbo C.L."/>
            <person name="Doolittle W.F."/>
            <person name="Gogarten J.P."/>
            <person name="Noll K.M."/>
        </authorList>
    </citation>
    <scope>NUCLEOTIDE SEQUENCE [LARGE SCALE GENOMIC DNA]</scope>
    <source>
        <strain evidence="9">ATCC BAA-301 / DSM 14385 / NBRC 107922 / TMO</strain>
    </source>
</reference>
<evidence type="ECO:0000256" key="1">
    <source>
        <dbReference type="ARBA" id="ARBA00022490"/>
    </source>
</evidence>
<keyword evidence="6" id="KW-0520">NAD</keyword>
<dbReference type="RefSeq" id="WP_012002998.1">
    <property type="nucleotide sequence ID" value="NC_009828.1"/>
</dbReference>
<dbReference type="PANTHER" id="PTHR35786:SF1">
    <property type="entry name" value="REDOX-SENSING TRANSCRIPTIONAL REPRESSOR REX 1"/>
    <property type="match status" value="1"/>
</dbReference>
<dbReference type="KEGG" id="tle:Tlet_0951"/>
<evidence type="ECO:0000259" key="7">
    <source>
        <dbReference type="SMART" id="SM00881"/>
    </source>
</evidence>
<comment type="function">
    <text evidence="6">Modulates transcription in response to changes in cellular NADH/NAD(+) redox state.</text>
</comment>
<protein>
    <recommendedName>
        <fullName evidence="6">Redox-sensing transcriptional repressor Rex</fullName>
    </recommendedName>
</protein>
<dbReference type="Gene3D" id="1.10.10.10">
    <property type="entry name" value="Winged helix-like DNA-binding domain superfamily/Winged helix DNA-binding domain"/>
    <property type="match status" value="1"/>
</dbReference>
<dbReference type="HAMAP" id="MF_01131">
    <property type="entry name" value="Rex"/>
    <property type="match status" value="1"/>
</dbReference>
<dbReference type="eggNOG" id="COG2344">
    <property type="taxonomic scope" value="Bacteria"/>
</dbReference>
<dbReference type="Pfam" id="PF06971">
    <property type="entry name" value="Put_DNA-bind_N"/>
    <property type="match status" value="1"/>
</dbReference>
<keyword evidence="1 6" id="KW-0963">Cytoplasm</keyword>
<dbReference type="PANTHER" id="PTHR35786">
    <property type="entry name" value="REDOX-SENSING TRANSCRIPTIONAL REPRESSOR REX"/>
    <property type="match status" value="1"/>
</dbReference>
<evidence type="ECO:0000256" key="4">
    <source>
        <dbReference type="ARBA" id="ARBA00023125"/>
    </source>
</evidence>
<dbReference type="GO" id="GO:0045892">
    <property type="term" value="P:negative regulation of DNA-templated transcription"/>
    <property type="evidence" value="ECO:0007669"/>
    <property type="project" value="InterPro"/>
</dbReference>
<dbReference type="SUPFAM" id="SSF46785">
    <property type="entry name" value="Winged helix' DNA-binding domain"/>
    <property type="match status" value="1"/>
</dbReference>
<comment type="subcellular location">
    <subcellularLocation>
        <location evidence="6">Cytoplasm</location>
    </subcellularLocation>
</comment>
<dbReference type="HOGENOM" id="CLU_061534_1_0_0"/>
<feature type="binding site" evidence="6">
    <location>
        <begin position="93"/>
        <end position="98"/>
    </location>
    <ligand>
        <name>NAD(+)</name>
        <dbReference type="ChEBI" id="CHEBI:57540"/>
    </ligand>
</feature>
<dbReference type="Pfam" id="PF02629">
    <property type="entry name" value="CoA_binding"/>
    <property type="match status" value="1"/>
</dbReference>
<keyword evidence="4 6" id="KW-0238">DNA-binding</keyword>
<keyword evidence="2 6" id="KW-0678">Repressor</keyword>
<evidence type="ECO:0000256" key="3">
    <source>
        <dbReference type="ARBA" id="ARBA00023015"/>
    </source>
</evidence>